<accession>I8RK90</accession>
<keyword evidence="3" id="KW-1185">Reference proteome</keyword>
<dbReference type="RefSeq" id="WP_007933044.1">
    <property type="nucleotide sequence ID" value="NZ_AKVJ01000022.1"/>
</dbReference>
<dbReference type="OrthoDB" id="9771173at2"/>
<dbReference type="Proteomes" id="UP000004324">
    <property type="component" value="Unassembled WGS sequence"/>
</dbReference>
<evidence type="ECO:0000313" key="2">
    <source>
        <dbReference type="EMBL" id="EIW18740.1"/>
    </source>
</evidence>
<evidence type="ECO:0000256" key="1">
    <source>
        <dbReference type="SAM" id="SignalP"/>
    </source>
</evidence>
<evidence type="ECO:0000313" key="3">
    <source>
        <dbReference type="Proteomes" id="UP000004324"/>
    </source>
</evidence>
<protein>
    <submittedName>
        <fullName evidence="2">Uncharacterized protein</fullName>
    </submittedName>
</protein>
<organism evidence="2 3">
    <name type="scientific">Pelosinus fermentans B4</name>
    <dbReference type="NCBI Taxonomy" id="1149862"/>
    <lineage>
        <taxon>Bacteria</taxon>
        <taxon>Bacillati</taxon>
        <taxon>Bacillota</taxon>
        <taxon>Negativicutes</taxon>
        <taxon>Selenomonadales</taxon>
        <taxon>Sporomusaceae</taxon>
        <taxon>Pelosinus</taxon>
    </lineage>
</organism>
<reference evidence="2 3" key="1">
    <citation type="journal article" date="2012" name="J. Bacteriol.">
        <title>Draft Genome Sequences for Two Metal-Reducing Pelosinus fermentans Strains Isolated from a Cr(VI)-Contaminated Site and for Type Strain R7.</title>
        <authorList>
            <person name="Brown S.D."/>
            <person name="Podar M."/>
            <person name="Klingeman D.M."/>
            <person name="Johnson C.M."/>
            <person name="Yang Z.K."/>
            <person name="Utturkar S.M."/>
            <person name="Land M.L."/>
            <person name="Mosher J.J."/>
            <person name="Hurt R.A.Jr."/>
            <person name="Phelps T.J."/>
            <person name="Palumbo A.V."/>
            <person name="Arkin A.P."/>
            <person name="Hazen T.C."/>
            <person name="Elias D.A."/>
        </authorList>
    </citation>
    <scope>NUCLEOTIDE SEQUENCE [LARGE SCALE GENOMIC DNA]</scope>
    <source>
        <strain evidence="2 3">B4</strain>
    </source>
</reference>
<feature type="chain" id="PRO_5038717770" evidence="1">
    <location>
        <begin position="25"/>
        <end position="279"/>
    </location>
</feature>
<keyword evidence="1" id="KW-0732">Signal</keyword>
<dbReference type="PATRIC" id="fig|1149862.3.peg.1679"/>
<sequence length="279" mass="31970" precursor="true">MHIKRLITLYLLATLLILCSISYAQEASNGHKLITDRDTENLLGPVKKVTNFFGESSSIASIFTYRSNGYRESMELPKYNLLMTYDEKGRMLTSEKITPSGRQVSINTVYDDSKHTYTVYSNSSNPPQVSGELTETGYSKGSSHYSPTGDFIGYGVYEYDKNGLLVGWTNYNINSIPVKRNEFVHDTNGHIKEINIYEASGKDHPQLTLSSKECFVFGVDGRLLEIRDYRGSDQVLCKIILYSDYDKYENWLKRTESYVAYPEIRSMSPIQIRKIEYHE</sequence>
<gene>
    <name evidence="2" type="ORF">FB4_0265</name>
</gene>
<name>I8RK90_9FIRM</name>
<dbReference type="EMBL" id="AKVJ01000022">
    <property type="protein sequence ID" value="EIW18740.1"/>
    <property type="molecule type" value="Genomic_DNA"/>
</dbReference>
<comment type="caution">
    <text evidence="2">The sequence shown here is derived from an EMBL/GenBank/DDBJ whole genome shotgun (WGS) entry which is preliminary data.</text>
</comment>
<feature type="signal peptide" evidence="1">
    <location>
        <begin position="1"/>
        <end position="24"/>
    </location>
</feature>
<proteinExistence type="predicted"/>
<dbReference type="AlphaFoldDB" id="I8RK90"/>